<feature type="transmembrane region" description="Helical" evidence="2">
    <location>
        <begin position="134"/>
        <end position="156"/>
    </location>
</feature>
<evidence type="ECO:0000313" key="3">
    <source>
        <dbReference type="EMBL" id="SDE62111.1"/>
    </source>
</evidence>
<organism evidence="3 4">
    <name type="scientific">Pseudonocardia oroxyli</name>
    <dbReference type="NCBI Taxonomy" id="366584"/>
    <lineage>
        <taxon>Bacteria</taxon>
        <taxon>Bacillati</taxon>
        <taxon>Actinomycetota</taxon>
        <taxon>Actinomycetes</taxon>
        <taxon>Pseudonocardiales</taxon>
        <taxon>Pseudonocardiaceae</taxon>
        <taxon>Pseudonocardia</taxon>
    </lineage>
</organism>
<proteinExistence type="predicted"/>
<evidence type="ECO:0000313" key="4">
    <source>
        <dbReference type="Proteomes" id="UP000198967"/>
    </source>
</evidence>
<evidence type="ECO:0000256" key="2">
    <source>
        <dbReference type="SAM" id="Phobius"/>
    </source>
</evidence>
<dbReference type="EMBL" id="FNBE01000001">
    <property type="protein sequence ID" value="SDE62111.1"/>
    <property type="molecule type" value="Genomic_DNA"/>
</dbReference>
<dbReference type="InterPro" id="IPR019051">
    <property type="entry name" value="Trp_biosyn_TM_oprn/chp"/>
</dbReference>
<feature type="transmembrane region" description="Helical" evidence="2">
    <location>
        <begin position="54"/>
        <end position="75"/>
    </location>
</feature>
<sequence length="205" mass="20121">MTRGRLFGLVALALLLGAGGLWGSTRLDWASTTVQVTGHGAVGDVPLAVTGTQVAPVLVGLAVIAVAGVAAAIALSGIARRVLGVIVAAAGVGGVVLAVRAWVDPPSADEIPRLVGSAAGGAAAAPGATVATTAAPLLAVAGGLLVVAGGVLLLLADKRLPRMGARYDAPGTSRPVDPERTAWDELDSGVDPTTEGAFSRSDRAD</sequence>
<keyword evidence="2" id="KW-0472">Membrane</keyword>
<accession>A0A1G7EEN0</accession>
<feature type="region of interest" description="Disordered" evidence="1">
    <location>
        <begin position="166"/>
        <end position="205"/>
    </location>
</feature>
<name>A0A1G7EEN0_PSEOR</name>
<feature type="transmembrane region" description="Helical" evidence="2">
    <location>
        <begin position="82"/>
        <end position="103"/>
    </location>
</feature>
<dbReference type="Pfam" id="PF09534">
    <property type="entry name" value="Trp_oprn_chp"/>
    <property type="match status" value="1"/>
</dbReference>
<dbReference type="AlphaFoldDB" id="A0A1G7EEN0"/>
<evidence type="ECO:0000256" key="1">
    <source>
        <dbReference type="SAM" id="MobiDB-lite"/>
    </source>
</evidence>
<reference evidence="3 4" key="1">
    <citation type="submission" date="2016-10" db="EMBL/GenBank/DDBJ databases">
        <authorList>
            <person name="de Groot N.N."/>
        </authorList>
    </citation>
    <scope>NUCLEOTIDE SEQUENCE [LARGE SCALE GENOMIC DNA]</scope>
    <source>
        <strain evidence="3 4">CGMCC 4.3143</strain>
    </source>
</reference>
<keyword evidence="2" id="KW-1133">Transmembrane helix</keyword>
<keyword evidence="4" id="KW-1185">Reference proteome</keyword>
<dbReference type="RefSeq" id="WP_176921127.1">
    <property type="nucleotide sequence ID" value="NZ_FNBE01000001.1"/>
</dbReference>
<dbReference type="STRING" id="366584.SAMN05216377_101354"/>
<protein>
    <submittedName>
        <fullName evidence="3">Trp region conserved hypothetical membrane protein</fullName>
    </submittedName>
</protein>
<dbReference type="Proteomes" id="UP000198967">
    <property type="component" value="Unassembled WGS sequence"/>
</dbReference>
<keyword evidence="2" id="KW-0812">Transmembrane</keyword>
<gene>
    <name evidence="3" type="ORF">SAMN05216377_101354</name>
</gene>